<reference evidence="3 4" key="1">
    <citation type="submission" date="2020-08" db="EMBL/GenBank/DDBJ databases">
        <authorList>
            <person name="Newling K."/>
            <person name="Davey J."/>
            <person name="Forrester S."/>
        </authorList>
    </citation>
    <scope>NUCLEOTIDE SEQUENCE [LARGE SCALE GENOMIC DNA]</scope>
    <source>
        <strain evidence="4">Crithidia deanei Carvalho (ATCC PRA-265)</strain>
    </source>
</reference>
<evidence type="ECO:0000256" key="2">
    <source>
        <dbReference type="SAM" id="MobiDB-lite"/>
    </source>
</evidence>
<accession>A0A7G2CTX7</accession>
<dbReference type="AlphaFoldDB" id="A0A7G2CTX7"/>
<feature type="region of interest" description="Disordered" evidence="2">
    <location>
        <begin position="530"/>
        <end position="566"/>
    </location>
</feature>
<sequence length="566" mass="64071">MALIPVTSETWPMVGYDVFSAMQEGEVRQFVFTIVDKKSGQPFTVTVNVQRGTDDLHMVLLDQPVTWSNPQCEIRAIQPQEDLLKRLIETTADATLYQSYAQTAWMANDIRKDFSGFQEKTMVEVYNLRNEAQSQYQQADTRYQVGMTALNAELQGLRELVNRLEMSLSGAHQTINTPQMQLMELRNERGNTSKEVKDMTEQLQESAKAFTRTQMDEVTKAAQEREATLLQRLEAIEEKAVTEAGLKVFVDSLKESQMAEGQDEQGLDIQRLMEHISALSVEHGKVSNLDAEVKKISADLPSIRYQLNALHRTCIAQGKRLDNTSKALGASQDRTTAAQPVVPRYPQGEPRERQMMGSPFTQEEASSLAFDPADISTWRPWFENKDAFERHQFLLDLYLGGNQPYTTTVADAFKEVKLWIDNAIANPSMWEDESSLGSRAALKLYYAIHGGKYNYNYNQFLSAVTAQDFNFKDIQAALARGGKKETPKGPTKSSSTFMCHNWDTKRPLVRRGLPGPEERSVLSWTDRGRLFQKTGKGGRLNEWRPPSRLWARSHEPPPPGCRRGQG</sequence>
<protein>
    <submittedName>
        <fullName evidence="3">Uncharacterized protein</fullName>
    </submittedName>
</protein>
<feature type="region of interest" description="Disordered" evidence="2">
    <location>
        <begin position="329"/>
        <end position="353"/>
    </location>
</feature>
<name>A0A7G2CTX7_9TRYP</name>
<dbReference type="EMBL" id="LR877171">
    <property type="protein sequence ID" value="CAD2222657.1"/>
    <property type="molecule type" value="Genomic_DNA"/>
</dbReference>
<organism evidence="3 4">
    <name type="scientific">Angomonas deanei</name>
    <dbReference type="NCBI Taxonomy" id="59799"/>
    <lineage>
        <taxon>Eukaryota</taxon>
        <taxon>Discoba</taxon>
        <taxon>Euglenozoa</taxon>
        <taxon>Kinetoplastea</taxon>
        <taxon>Metakinetoplastina</taxon>
        <taxon>Trypanosomatida</taxon>
        <taxon>Trypanosomatidae</taxon>
        <taxon>Strigomonadinae</taxon>
        <taxon>Angomonas</taxon>
    </lineage>
</organism>
<keyword evidence="4" id="KW-1185">Reference proteome</keyword>
<dbReference type="Proteomes" id="UP000515908">
    <property type="component" value="Chromosome 27"/>
</dbReference>
<evidence type="ECO:0000256" key="1">
    <source>
        <dbReference type="SAM" id="Coils"/>
    </source>
</evidence>
<evidence type="ECO:0000313" key="3">
    <source>
        <dbReference type="EMBL" id="CAD2222657.1"/>
    </source>
</evidence>
<feature type="coiled-coil region" evidence="1">
    <location>
        <begin position="147"/>
        <end position="239"/>
    </location>
</feature>
<keyword evidence="1" id="KW-0175">Coiled coil</keyword>
<gene>
    <name evidence="3" type="ORF">ADEAN_001020400</name>
</gene>
<evidence type="ECO:0000313" key="4">
    <source>
        <dbReference type="Proteomes" id="UP000515908"/>
    </source>
</evidence>
<proteinExistence type="predicted"/>
<dbReference type="VEuPathDB" id="TriTrypDB:ADEAN_001020400"/>